<proteinExistence type="predicted"/>
<dbReference type="GeneID" id="20564611"/>
<accession>I6ZW59</accession>
<dbReference type="RefSeq" id="XP_009265493.1">
    <property type="nucleotide sequence ID" value="XM_009267218.1"/>
</dbReference>
<reference evidence="4 5" key="1">
    <citation type="journal article" date="2012" name="Proc. Natl. Acad. Sci. U.S.A.">
        <title>Gain and loss of multiple functionally related, horizontally transferred genes in the reduced genomes of two microsporidian parasites.</title>
        <authorList>
            <person name="Pombert J.-F."/>
            <person name="Selman M."/>
            <person name="Burki F."/>
            <person name="Bardell F.T."/>
            <person name="Farinelli L."/>
            <person name="Solter L.F."/>
            <person name="Whitman D.W."/>
            <person name="Weiss L.M."/>
            <person name="Corradi N."/>
            <person name="Keeling P.J."/>
        </authorList>
    </citation>
    <scope>NUCLEOTIDE SEQUENCE [LARGE SCALE GENOMIC DNA]</scope>
    <source>
        <strain evidence="4 5">SJ-2008</strain>
    </source>
</reference>
<dbReference type="Proteomes" id="UP000010094">
    <property type="component" value="Chromosome XI"/>
</dbReference>
<sequence length="187" mass="21309">MRIIAITGGIGTGKTALLNILKARGQATINVDGLVHEILNGEDIKSIRQRFFTDPKFRKAHEKKIRPKIYIETAKRVIYLLLAGYSVVFIEIPLLFELDLHHYFYTIVVACDENLQMMRGRKISYLKERLSFQIPMEKKIKLAQEVIYNNGNIDDLIDSASDLNFSGSSIYCCLTIILTIILLVVCE</sequence>
<evidence type="ECO:0000256" key="2">
    <source>
        <dbReference type="ARBA" id="ARBA00022840"/>
    </source>
</evidence>
<dbReference type="GO" id="GO:0015937">
    <property type="term" value="P:coenzyme A biosynthetic process"/>
    <property type="evidence" value="ECO:0007669"/>
    <property type="project" value="InterPro"/>
</dbReference>
<gene>
    <name evidence="4" type="ordered locus">EROM_110120</name>
</gene>
<dbReference type="HOGENOM" id="CLU_057180_3_1_1"/>
<keyword evidence="3" id="KW-1133">Transmembrane helix</keyword>
<dbReference type="GO" id="GO:0004140">
    <property type="term" value="F:dephospho-CoA kinase activity"/>
    <property type="evidence" value="ECO:0007669"/>
    <property type="project" value="InterPro"/>
</dbReference>
<organism evidence="4 5">
    <name type="scientific">Encephalitozoon romaleae (strain SJ-2008)</name>
    <name type="common">Microsporidian parasite</name>
    <dbReference type="NCBI Taxonomy" id="1178016"/>
    <lineage>
        <taxon>Eukaryota</taxon>
        <taxon>Fungi</taxon>
        <taxon>Fungi incertae sedis</taxon>
        <taxon>Microsporidia</taxon>
        <taxon>Unikaryonidae</taxon>
        <taxon>Encephalitozoon</taxon>
    </lineage>
</organism>
<dbReference type="AlphaFoldDB" id="I6ZW59"/>
<dbReference type="SUPFAM" id="SSF52540">
    <property type="entry name" value="P-loop containing nucleoside triphosphate hydrolases"/>
    <property type="match status" value="1"/>
</dbReference>
<dbReference type="EMBL" id="CP003530">
    <property type="protein sequence ID" value="AFN83996.1"/>
    <property type="molecule type" value="Genomic_DNA"/>
</dbReference>
<keyword evidence="3" id="KW-0812">Transmembrane</keyword>
<keyword evidence="5" id="KW-1185">Reference proteome</keyword>
<name>I6ZW59_ENCRO</name>
<keyword evidence="2" id="KW-0067">ATP-binding</keyword>
<evidence type="ECO:0000313" key="5">
    <source>
        <dbReference type="Proteomes" id="UP000010094"/>
    </source>
</evidence>
<protein>
    <submittedName>
        <fullName evidence="4">Dephospho-CoA kinase-like protein</fullName>
    </submittedName>
</protein>
<dbReference type="GO" id="GO:0005524">
    <property type="term" value="F:ATP binding"/>
    <property type="evidence" value="ECO:0007669"/>
    <property type="project" value="UniProtKB-KW"/>
</dbReference>
<feature type="transmembrane region" description="Helical" evidence="3">
    <location>
        <begin position="168"/>
        <end position="186"/>
    </location>
</feature>
<dbReference type="KEGG" id="ero:EROM_110120"/>
<dbReference type="CDD" id="cd02022">
    <property type="entry name" value="DPCK"/>
    <property type="match status" value="1"/>
</dbReference>
<feature type="transmembrane region" description="Helical" evidence="3">
    <location>
        <begin position="77"/>
        <end position="96"/>
    </location>
</feature>
<keyword evidence="3" id="KW-0472">Membrane</keyword>
<keyword evidence="1" id="KW-0547">Nucleotide-binding</keyword>
<evidence type="ECO:0000256" key="3">
    <source>
        <dbReference type="SAM" id="Phobius"/>
    </source>
</evidence>
<evidence type="ECO:0000256" key="1">
    <source>
        <dbReference type="ARBA" id="ARBA00022741"/>
    </source>
</evidence>
<dbReference type="Pfam" id="PF01121">
    <property type="entry name" value="CoaE"/>
    <property type="match status" value="1"/>
</dbReference>
<dbReference type="InterPro" id="IPR001977">
    <property type="entry name" value="Depp_CoAkinase"/>
</dbReference>
<evidence type="ECO:0000313" key="4">
    <source>
        <dbReference type="EMBL" id="AFN83996.1"/>
    </source>
</evidence>
<dbReference type="Gene3D" id="3.40.50.300">
    <property type="entry name" value="P-loop containing nucleotide triphosphate hydrolases"/>
    <property type="match status" value="1"/>
</dbReference>
<dbReference type="VEuPathDB" id="MicrosporidiaDB:EROM_110120"/>
<dbReference type="InterPro" id="IPR027417">
    <property type="entry name" value="P-loop_NTPase"/>
</dbReference>
<dbReference type="OrthoDB" id="247245at2759"/>